<dbReference type="EMBL" id="CP006933">
    <property type="protein sequence ID" value="AIS33015.1"/>
    <property type="molecule type" value="Genomic_DNA"/>
</dbReference>
<evidence type="ECO:0000313" key="4">
    <source>
        <dbReference type="EMBL" id="CEL25863.1"/>
    </source>
</evidence>
<reference evidence="2" key="1">
    <citation type="submission" date="2013-12" db="EMBL/GenBank/DDBJ databases">
        <title>The complete genome sequence of Methanobacterium sp. BRM9.</title>
        <authorList>
            <consortium name="Pastoral Greenhouse Gas Research Consortium"/>
            <person name="Kelly W.J."/>
            <person name="Leahy S.C."/>
            <person name="Perry R."/>
            <person name="Li D."/>
            <person name="Altermann E."/>
            <person name="Lambie S.C."/>
            <person name="Attwood G.T."/>
        </authorList>
    </citation>
    <scope>NUCLEOTIDE SEQUENCE [LARGE SCALE GENOMIC DNA]</scope>
    <source>
        <strain evidence="2">BRM9</strain>
    </source>
</reference>
<feature type="domain" description="N-acetyltransferase" evidence="1">
    <location>
        <begin position="48"/>
        <end position="193"/>
    </location>
</feature>
<organism evidence="2 6">
    <name type="scientific">Methanobacterium formicicum</name>
    <dbReference type="NCBI Taxonomy" id="2162"/>
    <lineage>
        <taxon>Archaea</taxon>
        <taxon>Methanobacteriati</taxon>
        <taxon>Methanobacteriota</taxon>
        <taxon>Methanomada group</taxon>
        <taxon>Methanobacteria</taxon>
        <taxon>Methanobacteriales</taxon>
        <taxon>Methanobacteriaceae</taxon>
        <taxon>Methanobacterium</taxon>
    </lineage>
</organism>
<accession>A0A089ZHY0</accession>
<dbReference type="InterPro" id="IPR016181">
    <property type="entry name" value="Acyl_CoA_acyltransferase"/>
</dbReference>
<dbReference type="GeneID" id="26740481"/>
<dbReference type="KEGG" id="mfc:BRM9_2215"/>
<dbReference type="RefSeq" id="WP_048072690.1">
    <property type="nucleotide sequence ID" value="NZ_CALCVY010000041.1"/>
</dbReference>
<reference evidence="5" key="3">
    <citation type="submission" date="2020-10" db="EMBL/GenBank/DDBJ databases">
        <title>Dehalococcoides mccartyi of a TCE/Cr reducing biochatode.</title>
        <authorList>
            <person name="Matturro B."/>
        </authorList>
    </citation>
    <scope>NUCLEOTIDE SEQUENCE</scope>
    <source>
        <strain evidence="5">Bin2</strain>
    </source>
</reference>
<evidence type="ECO:0000259" key="1">
    <source>
        <dbReference type="PROSITE" id="PS51186"/>
    </source>
</evidence>
<dbReference type="EMBL" id="LN515531">
    <property type="protein sequence ID" value="CEA13485.1"/>
    <property type="molecule type" value="Genomic_DNA"/>
</dbReference>
<dbReference type="EMBL" id="JADIIL010000012">
    <property type="protein sequence ID" value="MBF4474340.1"/>
    <property type="molecule type" value="Genomic_DNA"/>
</dbReference>
<dbReference type="STRING" id="2162.BRM9_2215"/>
<keyword evidence="2" id="KW-0808">Transferase</keyword>
<evidence type="ECO:0000313" key="3">
    <source>
        <dbReference type="EMBL" id="CEA13485.1"/>
    </source>
</evidence>
<sequence>MSIKSSVKEHFTSNPLKDHLEGSSLKSHWDYFFQNESGNEISQEFNELSFRKFTRQDLDECALLFKKVFSDDPWYDEWVSWEQSRKYLKELVENPVFEGFVMGGDSKIVAVCLGHQRSWWRGKEFFVDELFVENERQGNGIGGATVNLLFKVLREEGYTRVILLTNKGIPAETFYLKNGFYNNENRTVMVKEL</sequence>
<dbReference type="Pfam" id="PF00583">
    <property type="entry name" value="Acetyltransf_1"/>
    <property type="match status" value="1"/>
</dbReference>
<dbReference type="Proteomes" id="UP000606900">
    <property type="component" value="Unassembled WGS sequence"/>
</dbReference>
<dbReference type="SUPFAM" id="SSF55729">
    <property type="entry name" value="Acyl-CoA N-acyltransferases (Nat)"/>
    <property type="match status" value="1"/>
</dbReference>
<dbReference type="PATRIC" id="fig|2162.10.peg.2321"/>
<dbReference type="Proteomes" id="UP000029661">
    <property type="component" value="Chromosome"/>
</dbReference>
<reference evidence="4" key="2">
    <citation type="submission" date="2014-09" db="EMBL/GenBank/DDBJ databases">
        <authorList>
            <person name="Bishop-Lilly K.A."/>
            <person name="Broomall S.M."/>
            <person name="Chain P.S."/>
            <person name="Chertkov O."/>
            <person name="Coyne S.R."/>
            <person name="Daligault H.E."/>
            <person name="Davenport K.W."/>
            <person name="Erkkila T."/>
            <person name="Frey K.G."/>
            <person name="Gibbons H.S."/>
            <person name="Gu W."/>
            <person name="Jaissle J."/>
            <person name="Johnson S.L."/>
            <person name="Koroleva G.I."/>
            <person name="Ladner J.T."/>
            <person name="Lo C.-C."/>
            <person name="Minogue T.D."/>
            <person name="Munk C."/>
            <person name="Palacios G.F."/>
            <person name="Redden C.L."/>
            <person name="Rosenzweig C.N."/>
            <person name="Scholz M.B."/>
            <person name="Teshima H."/>
            <person name="Xu Y."/>
        </authorList>
    </citation>
    <scope>NUCLEOTIDE SEQUENCE</scope>
    <source>
        <strain evidence="4">Mb9</strain>
    </source>
</reference>
<keyword evidence="7" id="KW-1185">Reference proteome</keyword>
<evidence type="ECO:0000313" key="7">
    <source>
        <dbReference type="Proteomes" id="UP000062768"/>
    </source>
</evidence>
<dbReference type="AlphaFoldDB" id="A0A089ZHY0"/>
<dbReference type="EMBL" id="LN734822">
    <property type="protein sequence ID" value="CEL25863.1"/>
    <property type="molecule type" value="Genomic_DNA"/>
</dbReference>
<dbReference type="Proteomes" id="UP000062768">
    <property type="component" value="Chromosome I"/>
</dbReference>
<evidence type="ECO:0000313" key="6">
    <source>
        <dbReference type="Proteomes" id="UP000029661"/>
    </source>
</evidence>
<dbReference type="KEGG" id="mfi:DSM1535_1145"/>
<proteinExistence type="predicted"/>
<dbReference type="InterPro" id="IPR000182">
    <property type="entry name" value="GNAT_dom"/>
</dbReference>
<dbReference type="Gene3D" id="3.40.630.30">
    <property type="match status" value="1"/>
</dbReference>
<dbReference type="GO" id="GO:0016747">
    <property type="term" value="F:acyltransferase activity, transferring groups other than amino-acyl groups"/>
    <property type="evidence" value="ECO:0007669"/>
    <property type="project" value="InterPro"/>
</dbReference>
<dbReference type="OrthoDB" id="38613at2157"/>
<gene>
    <name evidence="2" type="ORF">BRM9_2215</name>
    <name evidence="3" type="ORF">DSM1535_1145</name>
    <name evidence="5" type="ORF">ISP06_02555</name>
    <name evidence="4" type="ORF">MB9_2249</name>
</gene>
<name>A0A089ZHY0_METFO</name>
<evidence type="ECO:0000313" key="2">
    <source>
        <dbReference type="EMBL" id="AIS33015.1"/>
    </source>
</evidence>
<dbReference type="PROSITE" id="PS51186">
    <property type="entry name" value="GNAT"/>
    <property type="match status" value="1"/>
</dbReference>
<evidence type="ECO:0000313" key="5">
    <source>
        <dbReference type="EMBL" id="MBF4474340.1"/>
    </source>
</evidence>
<dbReference type="CDD" id="cd04301">
    <property type="entry name" value="NAT_SF"/>
    <property type="match status" value="1"/>
</dbReference>
<protein>
    <submittedName>
        <fullName evidence="2">Acetyltransferase GNAT family</fullName>
    </submittedName>
    <submittedName>
        <fullName evidence="5">GNAT family N-acetyltransferase</fullName>
    </submittedName>
</protein>